<dbReference type="Proteomes" id="UP001278500">
    <property type="component" value="Unassembled WGS sequence"/>
</dbReference>
<name>A0AAE0J956_9PEZI</name>
<gene>
    <name evidence="1" type="ORF">B0H65DRAFT_432599</name>
</gene>
<dbReference type="EMBL" id="JAUEPP010000007">
    <property type="protein sequence ID" value="KAK3338906.1"/>
    <property type="molecule type" value="Genomic_DNA"/>
</dbReference>
<dbReference type="AlphaFoldDB" id="A0AAE0J956"/>
<keyword evidence="2" id="KW-1185">Reference proteome</keyword>
<protein>
    <recommendedName>
        <fullName evidence="3">Actin-like ATPase domain-containing protein</fullName>
    </recommendedName>
</protein>
<organism evidence="1 2">
    <name type="scientific">Neurospora tetraspora</name>
    <dbReference type="NCBI Taxonomy" id="94610"/>
    <lineage>
        <taxon>Eukaryota</taxon>
        <taxon>Fungi</taxon>
        <taxon>Dikarya</taxon>
        <taxon>Ascomycota</taxon>
        <taxon>Pezizomycotina</taxon>
        <taxon>Sordariomycetes</taxon>
        <taxon>Sordariomycetidae</taxon>
        <taxon>Sordariales</taxon>
        <taxon>Sordariaceae</taxon>
        <taxon>Neurospora</taxon>
    </lineage>
</organism>
<dbReference type="RefSeq" id="XP_062678266.1">
    <property type="nucleotide sequence ID" value="XM_062825016.1"/>
</dbReference>
<accession>A0AAE0J956</accession>
<comment type="caution">
    <text evidence="1">The sequence shown here is derived from an EMBL/GenBank/DDBJ whole genome shotgun (WGS) entry which is preliminary data.</text>
</comment>
<reference evidence="1" key="2">
    <citation type="submission" date="2023-06" db="EMBL/GenBank/DDBJ databases">
        <authorList>
            <consortium name="Lawrence Berkeley National Laboratory"/>
            <person name="Haridas S."/>
            <person name="Hensen N."/>
            <person name="Bonometti L."/>
            <person name="Westerberg I."/>
            <person name="Brannstrom I.O."/>
            <person name="Guillou S."/>
            <person name="Cros-Aarteil S."/>
            <person name="Calhoun S."/>
            <person name="Kuo A."/>
            <person name="Mondo S."/>
            <person name="Pangilinan J."/>
            <person name="Riley R."/>
            <person name="Labutti K."/>
            <person name="Andreopoulos B."/>
            <person name="Lipzen A."/>
            <person name="Chen C."/>
            <person name="Yanf M."/>
            <person name="Daum C."/>
            <person name="Ng V."/>
            <person name="Clum A."/>
            <person name="Steindorff A."/>
            <person name="Ohm R."/>
            <person name="Martin F."/>
            <person name="Silar P."/>
            <person name="Natvig D."/>
            <person name="Lalanne C."/>
            <person name="Gautier V."/>
            <person name="Ament-Velasquez S.L."/>
            <person name="Kruys A."/>
            <person name="Hutchinson M.I."/>
            <person name="Powell A.J."/>
            <person name="Barry K."/>
            <person name="Miller A.N."/>
            <person name="Grigoriev I.V."/>
            <person name="Debuchy R."/>
            <person name="Gladieux P."/>
            <person name="Thoren M.H."/>
            <person name="Johannesson H."/>
        </authorList>
    </citation>
    <scope>NUCLEOTIDE SEQUENCE</scope>
    <source>
        <strain evidence="1">CBS 560.94</strain>
    </source>
</reference>
<sequence length="399" mass="45332">MAAPFSRMNLSQSQGAARFNVLVTLDLGTVSTRVVIKHSEGIMSKVFASHGYPFDKHVSVYIGEDHASDRESVSLKYAFYILANASDGFVDQYPMLQRLRQEDSETFRQKLRIGILQLLWTVRYWIFEDFRKHWVIRRLSLTMPAQWGLRFEGVFRALIGEVFQWDTTMVRDKVGFVKEADALTHYLVNTPEYLNKVKAPNSNQVWLVLEFGGHNLNGSLFWVKHNEQGPPQYFRLGESFGVGSGSEHILHNILAACPAKCLNQSAGPGHLMCPAVSEQIREAFTDPRIRGDWGPAQEGENPKLFSFGVPLWEEQDFLLCTFDQAEITQTWNDAHKAAFELVEKQLKNLKKRTTETNHPHIVPEPVIFIAGGSSKNKPLKRKLMAMVQEANLPAPVFLD</sequence>
<proteinExistence type="predicted"/>
<evidence type="ECO:0000313" key="1">
    <source>
        <dbReference type="EMBL" id="KAK3338906.1"/>
    </source>
</evidence>
<reference evidence="1" key="1">
    <citation type="journal article" date="2023" name="Mol. Phylogenet. Evol.">
        <title>Genome-scale phylogeny and comparative genomics of the fungal order Sordariales.</title>
        <authorList>
            <person name="Hensen N."/>
            <person name="Bonometti L."/>
            <person name="Westerberg I."/>
            <person name="Brannstrom I.O."/>
            <person name="Guillou S."/>
            <person name="Cros-Aarteil S."/>
            <person name="Calhoun S."/>
            <person name="Haridas S."/>
            <person name="Kuo A."/>
            <person name="Mondo S."/>
            <person name="Pangilinan J."/>
            <person name="Riley R."/>
            <person name="LaButti K."/>
            <person name="Andreopoulos B."/>
            <person name="Lipzen A."/>
            <person name="Chen C."/>
            <person name="Yan M."/>
            <person name="Daum C."/>
            <person name="Ng V."/>
            <person name="Clum A."/>
            <person name="Steindorff A."/>
            <person name="Ohm R.A."/>
            <person name="Martin F."/>
            <person name="Silar P."/>
            <person name="Natvig D.O."/>
            <person name="Lalanne C."/>
            <person name="Gautier V."/>
            <person name="Ament-Velasquez S.L."/>
            <person name="Kruys A."/>
            <person name="Hutchinson M.I."/>
            <person name="Powell A.J."/>
            <person name="Barry K."/>
            <person name="Miller A.N."/>
            <person name="Grigoriev I.V."/>
            <person name="Debuchy R."/>
            <person name="Gladieux P."/>
            <person name="Hiltunen Thoren M."/>
            <person name="Johannesson H."/>
        </authorList>
    </citation>
    <scope>NUCLEOTIDE SEQUENCE</scope>
    <source>
        <strain evidence="1">CBS 560.94</strain>
    </source>
</reference>
<dbReference type="GeneID" id="87862170"/>
<evidence type="ECO:0008006" key="3">
    <source>
        <dbReference type="Google" id="ProtNLM"/>
    </source>
</evidence>
<evidence type="ECO:0000313" key="2">
    <source>
        <dbReference type="Proteomes" id="UP001278500"/>
    </source>
</evidence>